<protein>
    <submittedName>
        <fullName evidence="1">Uncharacterized protein</fullName>
    </submittedName>
</protein>
<gene>
    <name evidence="1" type="ORF">DPMN_148252</name>
</gene>
<dbReference type="EMBL" id="JAIWYP010000007">
    <property type="protein sequence ID" value="KAH3794714.1"/>
    <property type="molecule type" value="Genomic_DNA"/>
</dbReference>
<evidence type="ECO:0000313" key="1">
    <source>
        <dbReference type="EMBL" id="KAH3794714.1"/>
    </source>
</evidence>
<organism evidence="1 2">
    <name type="scientific">Dreissena polymorpha</name>
    <name type="common">Zebra mussel</name>
    <name type="synonym">Mytilus polymorpha</name>
    <dbReference type="NCBI Taxonomy" id="45954"/>
    <lineage>
        <taxon>Eukaryota</taxon>
        <taxon>Metazoa</taxon>
        <taxon>Spiralia</taxon>
        <taxon>Lophotrochozoa</taxon>
        <taxon>Mollusca</taxon>
        <taxon>Bivalvia</taxon>
        <taxon>Autobranchia</taxon>
        <taxon>Heteroconchia</taxon>
        <taxon>Euheterodonta</taxon>
        <taxon>Imparidentia</taxon>
        <taxon>Neoheterodontei</taxon>
        <taxon>Myida</taxon>
        <taxon>Dreissenoidea</taxon>
        <taxon>Dreissenidae</taxon>
        <taxon>Dreissena</taxon>
    </lineage>
</organism>
<proteinExistence type="predicted"/>
<evidence type="ECO:0000313" key="2">
    <source>
        <dbReference type="Proteomes" id="UP000828390"/>
    </source>
</evidence>
<dbReference type="AlphaFoldDB" id="A0A9D4FBH9"/>
<reference evidence="1" key="2">
    <citation type="submission" date="2020-11" db="EMBL/GenBank/DDBJ databases">
        <authorList>
            <person name="McCartney M.A."/>
            <person name="Auch B."/>
            <person name="Kono T."/>
            <person name="Mallez S."/>
            <person name="Becker A."/>
            <person name="Gohl D.M."/>
            <person name="Silverstein K.A.T."/>
            <person name="Koren S."/>
            <person name="Bechman K.B."/>
            <person name="Herman A."/>
            <person name="Abrahante J.E."/>
            <person name="Garbe J."/>
        </authorList>
    </citation>
    <scope>NUCLEOTIDE SEQUENCE</scope>
    <source>
        <strain evidence="1">Duluth1</strain>
        <tissue evidence="1">Whole animal</tissue>
    </source>
</reference>
<dbReference type="Proteomes" id="UP000828390">
    <property type="component" value="Unassembled WGS sequence"/>
</dbReference>
<accession>A0A9D4FBH9</accession>
<keyword evidence="2" id="KW-1185">Reference proteome</keyword>
<dbReference type="Gene3D" id="3.40.390.10">
    <property type="entry name" value="Collagenase (Catalytic Domain)"/>
    <property type="match status" value="1"/>
</dbReference>
<dbReference type="GO" id="GO:0008237">
    <property type="term" value="F:metallopeptidase activity"/>
    <property type="evidence" value="ECO:0007669"/>
    <property type="project" value="InterPro"/>
</dbReference>
<reference evidence="1" key="1">
    <citation type="journal article" date="2019" name="bioRxiv">
        <title>The Genome of the Zebra Mussel, Dreissena polymorpha: A Resource for Invasive Species Research.</title>
        <authorList>
            <person name="McCartney M.A."/>
            <person name="Auch B."/>
            <person name="Kono T."/>
            <person name="Mallez S."/>
            <person name="Zhang Y."/>
            <person name="Obille A."/>
            <person name="Becker A."/>
            <person name="Abrahante J.E."/>
            <person name="Garbe J."/>
            <person name="Badalamenti J.P."/>
            <person name="Herman A."/>
            <person name="Mangelson H."/>
            <person name="Liachko I."/>
            <person name="Sullivan S."/>
            <person name="Sone E.D."/>
            <person name="Koren S."/>
            <person name="Silverstein K.A.T."/>
            <person name="Beckman K.B."/>
            <person name="Gohl D.M."/>
        </authorList>
    </citation>
    <scope>NUCLEOTIDE SEQUENCE</scope>
    <source>
        <strain evidence="1">Duluth1</strain>
        <tissue evidence="1">Whole animal</tissue>
    </source>
</reference>
<dbReference type="InterPro" id="IPR024079">
    <property type="entry name" value="MetalloPept_cat_dom_sf"/>
</dbReference>
<sequence length="74" mass="8105">MFVEDGHVNNISPIKLVWSFIIHSLGSYNDQTTACPAGRNVMSAYLFSPDASTSDTYSRFSTCSANQFLAHLNG</sequence>
<comment type="caution">
    <text evidence="1">The sequence shown here is derived from an EMBL/GenBank/DDBJ whole genome shotgun (WGS) entry which is preliminary data.</text>
</comment>
<name>A0A9D4FBH9_DREPO</name>